<dbReference type="AlphaFoldDB" id="A0A6L5XC70"/>
<evidence type="ECO:0000313" key="1">
    <source>
        <dbReference type="EMBL" id="MSS16808.1"/>
    </source>
</evidence>
<comment type="caution">
    <text evidence="1">The sequence shown here is derived from an EMBL/GenBank/DDBJ whole genome shotgun (WGS) entry which is preliminary data.</text>
</comment>
<reference evidence="1 2" key="1">
    <citation type="submission" date="2019-08" db="EMBL/GenBank/DDBJ databases">
        <title>In-depth cultivation of the pig gut microbiome towards novel bacterial diversity and tailored functional studies.</title>
        <authorList>
            <person name="Wylensek D."/>
            <person name="Hitch T.C.A."/>
            <person name="Clavel T."/>
        </authorList>
    </citation>
    <scope>NUCLEOTIDE SEQUENCE [LARGE SCALE GENOMIC DNA]</scope>
    <source>
        <strain evidence="1 2">Oil-RF-744-WCA-WT-10</strain>
    </source>
</reference>
<evidence type="ECO:0000313" key="2">
    <source>
        <dbReference type="Proteomes" id="UP000483362"/>
    </source>
</evidence>
<name>A0A6L5XC70_9BACT</name>
<dbReference type="RefSeq" id="WP_154328272.1">
    <property type="nucleotide sequence ID" value="NZ_CP045696.1"/>
</dbReference>
<proteinExistence type="predicted"/>
<keyword evidence="2" id="KW-1185">Reference proteome</keyword>
<gene>
    <name evidence="1" type="ORF">FYJ29_03375</name>
</gene>
<dbReference type="EMBL" id="VULT01000004">
    <property type="protein sequence ID" value="MSS16808.1"/>
    <property type="molecule type" value="Genomic_DNA"/>
</dbReference>
<accession>A0A6L5XC70</accession>
<organism evidence="1 2">
    <name type="scientific">Sodaliphilus pleomorphus</name>
    <dbReference type="NCBI Taxonomy" id="2606626"/>
    <lineage>
        <taxon>Bacteria</taxon>
        <taxon>Pseudomonadati</taxon>
        <taxon>Bacteroidota</taxon>
        <taxon>Bacteroidia</taxon>
        <taxon>Bacteroidales</taxon>
        <taxon>Muribaculaceae</taxon>
        <taxon>Sodaliphilus</taxon>
    </lineage>
</organism>
<sequence length="609" mass="70065">MRTPNQRNRYAKLKGRLNKYSLAVQNIYDLLNVEAAKIATGTGFAGGVFRFSDYPMTADAVNRLQERFVREMRGLIYSGTSAEWKESNLVQDLLANDVLRSYGATIHGEKTKVYYQKNSDALRAFQERTERGMNLSTKLWNQSSNYKQELEHAISSAIEKGTSAVTLSKQLSKYLHDFPSLKADYKERFGQAVTCQDCEYRSIRLARTEINMAYRTAEQTRWKQMDFVVGFEVKLSFSHEITDICDSAQGKYPKDFVFMGWHPNCMCYTIPILKTESEFWSGDTSAPSVNEVTDVPAGFKQWVQDNQERLAVAEQRGTLPYWYSDNRGYANDYAVETSYSSIFSPIASYYNSAISQIGVDIISEREALSILEQTFRSGGYKVRGEFDGFYIDRMNLEESMMRTIPVFDENGNRRNRIYISNNTLRRKTQNGETLVYNPMFELRCALTAIQRGVPLTFGQEYSIESVWHEIRHAQAKGWRQLLKDKDHEVILRTSMETVNQFCARRTYGGFLRKLGATPINEQLIISSGYGYGVEVRNFEALLERCGISSKEAFSYLDHRSKENYSEMVYTNIRSLLERHGVKRESAKMLVDRLSSSNKSFRTIMDDILS</sequence>
<dbReference type="Proteomes" id="UP000483362">
    <property type="component" value="Unassembled WGS sequence"/>
</dbReference>
<protein>
    <submittedName>
        <fullName evidence="1">Uncharacterized protein</fullName>
    </submittedName>
</protein>